<keyword evidence="6 8" id="KW-1133">Transmembrane helix</keyword>
<comment type="caution">
    <text evidence="10">The sequence shown here is derived from an EMBL/GenBank/DDBJ whole genome shotgun (WGS) entry which is preliminary data.</text>
</comment>
<keyword evidence="3" id="KW-0328">Glycosyltransferase</keyword>
<name>A0A7J5U6H0_9BACT</name>
<evidence type="ECO:0000256" key="7">
    <source>
        <dbReference type="ARBA" id="ARBA00023136"/>
    </source>
</evidence>
<gene>
    <name evidence="10" type="ORF">F5984_01405</name>
</gene>
<evidence type="ECO:0000256" key="1">
    <source>
        <dbReference type="ARBA" id="ARBA00004651"/>
    </source>
</evidence>
<evidence type="ECO:0000313" key="10">
    <source>
        <dbReference type="EMBL" id="KAB7733283.1"/>
    </source>
</evidence>
<feature type="transmembrane region" description="Helical" evidence="8">
    <location>
        <begin position="271"/>
        <end position="288"/>
    </location>
</feature>
<accession>A0A7J5U6H0</accession>
<dbReference type="GO" id="GO:0016763">
    <property type="term" value="F:pentosyltransferase activity"/>
    <property type="evidence" value="ECO:0007669"/>
    <property type="project" value="TreeGrafter"/>
</dbReference>
<feature type="transmembrane region" description="Helical" evidence="8">
    <location>
        <begin position="238"/>
        <end position="259"/>
    </location>
</feature>
<feature type="transmembrane region" description="Helical" evidence="8">
    <location>
        <begin position="110"/>
        <end position="129"/>
    </location>
</feature>
<dbReference type="InterPro" id="IPR038731">
    <property type="entry name" value="RgtA/B/C-like"/>
</dbReference>
<reference evidence="10 11" key="1">
    <citation type="submission" date="2019-10" db="EMBL/GenBank/DDBJ databases">
        <title>Rudanella paleaurantiibacter sp. nov., isolated from sludge.</title>
        <authorList>
            <person name="Xu S.Q."/>
        </authorList>
    </citation>
    <scope>NUCLEOTIDE SEQUENCE [LARGE SCALE GENOMIC DNA]</scope>
    <source>
        <strain evidence="10 11">HX-22-17</strain>
    </source>
</reference>
<comment type="subcellular location">
    <subcellularLocation>
        <location evidence="1">Cell membrane</location>
        <topology evidence="1">Multi-pass membrane protein</topology>
    </subcellularLocation>
</comment>
<feature type="transmembrane region" description="Helical" evidence="8">
    <location>
        <begin position="326"/>
        <end position="346"/>
    </location>
</feature>
<evidence type="ECO:0000256" key="8">
    <source>
        <dbReference type="SAM" id="Phobius"/>
    </source>
</evidence>
<evidence type="ECO:0000313" key="11">
    <source>
        <dbReference type="Proteomes" id="UP000488299"/>
    </source>
</evidence>
<dbReference type="EMBL" id="WELI01000001">
    <property type="protein sequence ID" value="KAB7733283.1"/>
    <property type="molecule type" value="Genomic_DNA"/>
</dbReference>
<feature type="domain" description="Glycosyltransferase RgtA/B/C/D-like" evidence="9">
    <location>
        <begin position="36"/>
        <end position="190"/>
    </location>
</feature>
<dbReference type="PANTHER" id="PTHR33908">
    <property type="entry name" value="MANNOSYLTRANSFERASE YKCB-RELATED"/>
    <property type="match status" value="1"/>
</dbReference>
<keyword evidence="4 10" id="KW-0808">Transferase</keyword>
<dbReference type="AlphaFoldDB" id="A0A7J5U6H0"/>
<feature type="transmembrane region" description="Helical" evidence="8">
    <location>
        <begin position="178"/>
        <end position="200"/>
    </location>
</feature>
<dbReference type="GO" id="GO:0009103">
    <property type="term" value="P:lipopolysaccharide biosynthetic process"/>
    <property type="evidence" value="ECO:0007669"/>
    <property type="project" value="UniProtKB-ARBA"/>
</dbReference>
<feature type="transmembrane region" description="Helical" evidence="8">
    <location>
        <begin position="294"/>
        <end position="314"/>
    </location>
</feature>
<evidence type="ECO:0000259" key="9">
    <source>
        <dbReference type="Pfam" id="PF13231"/>
    </source>
</evidence>
<evidence type="ECO:0000256" key="6">
    <source>
        <dbReference type="ARBA" id="ARBA00022989"/>
    </source>
</evidence>
<keyword evidence="7 8" id="KW-0472">Membrane</keyword>
<dbReference type="Pfam" id="PF13231">
    <property type="entry name" value="PMT_2"/>
    <property type="match status" value="1"/>
</dbReference>
<dbReference type="InterPro" id="IPR050297">
    <property type="entry name" value="LipidA_mod_glycosyltrf_83"/>
</dbReference>
<feature type="transmembrane region" description="Helical" evidence="8">
    <location>
        <begin position="358"/>
        <end position="376"/>
    </location>
</feature>
<dbReference type="Proteomes" id="UP000488299">
    <property type="component" value="Unassembled WGS sequence"/>
</dbReference>
<dbReference type="GO" id="GO:0005886">
    <property type="term" value="C:plasma membrane"/>
    <property type="evidence" value="ECO:0007669"/>
    <property type="project" value="UniProtKB-SubCell"/>
</dbReference>
<protein>
    <submittedName>
        <fullName evidence="10">Glycosyl transferase</fullName>
    </submittedName>
</protein>
<feature type="transmembrane region" description="Helical" evidence="8">
    <location>
        <begin position="62"/>
        <end position="79"/>
    </location>
</feature>
<keyword evidence="5 8" id="KW-0812">Transmembrane</keyword>
<dbReference type="PANTHER" id="PTHR33908:SF3">
    <property type="entry name" value="UNDECAPRENYL PHOSPHATE-ALPHA-4-AMINO-4-DEOXY-L-ARABINOSE ARABINOSYL TRANSFERASE"/>
    <property type="match status" value="1"/>
</dbReference>
<evidence type="ECO:0000256" key="3">
    <source>
        <dbReference type="ARBA" id="ARBA00022676"/>
    </source>
</evidence>
<dbReference type="GO" id="GO:0010041">
    <property type="term" value="P:response to iron(III) ion"/>
    <property type="evidence" value="ECO:0007669"/>
    <property type="project" value="TreeGrafter"/>
</dbReference>
<evidence type="ECO:0000256" key="4">
    <source>
        <dbReference type="ARBA" id="ARBA00022679"/>
    </source>
</evidence>
<feature type="transmembrane region" description="Helical" evidence="8">
    <location>
        <begin position="383"/>
        <end position="402"/>
    </location>
</feature>
<evidence type="ECO:0000256" key="2">
    <source>
        <dbReference type="ARBA" id="ARBA00022475"/>
    </source>
</evidence>
<keyword evidence="11" id="KW-1185">Reference proteome</keyword>
<sequence>MPLDPGDESRRALVALEMKLSGDYLTPTLNGERYFNKPPLYNWIILGSYALFGSYSSFALRFPMLVSLLLFGLTIYAFVRRYTSPTVAFLAALMTLTTGRVLLYDSLFGLIEITYSWVTYTTMLLVFHFEQRQKYTLMYLSSYTLTAVGFMLKGLPSIAFEVLTLVGWLGYTRQWKRLLHPAHLAGVLLFVGLLTTYYVAYFSRNSIPLAEVAGVLFNESAKRTVAHFGIGPTVLHLFTFPVEVLYHFAPYLLLVALLFRPGTRAQVQQQPFIAFNALTFGLTVLVYWTSPQTYGRYLIGLMPLLLTVLAYLYVNHSTPTEPYRFWVERIWLVATGILAVGCWATLFVPATQQLPGMVWKTACISLGLALLVLQMVRQPANRLVWLVAVMLVIRLGFNWLVLPGRAAKRALYKQKTEEAVRPTLGSPLYAYRNTIVFDGGADLNTFHIEALRGDVLRRSTQKIRGAYYIADSANLVGEPYRIVRPITLFDRHSAYVIQFRDDDSTP</sequence>
<evidence type="ECO:0000256" key="5">
    <source>
        <dbReference type="ARBA" id="ARBA00022692"/>
    </source>
</evidence>
<proteinExistence type="predicted"/>
<keyword evidence="2" id="KW-1003">Cell membrane</keyword>
<feature type="transmembrane region" description="Helical" evidence="8">
    <location>
        <begin position="149"/>
        <end position="171"/>
    </location>
</feature>
<organism evidence="10 11">
    <name type="scientific">Rudanella paleaurantiibacter</name>
    <dbReference type="NCBI Taxonomy" id="2614655"/>
    <lineage>
        <taxon>Bacteria</taxon>
        <taxon>Pseudomonadati</taxon>
        <taxon>Bacteroidota</taxon>
        <taxon>Cytophagia</taxon>
        <taxon>Cytophagales</taxon>
        <taxon>Cytophagaceae</taxon>
        <taxon>Rudanella</taxon>
    </lineage>
</organism>